<comment type="caution">
    <text evidence="4">The sequence shown here is derived from an EMBL/GenBank/DDBJ whole genome shotgun (WGS) entry which is preliminary data.</text>
</comment>
<name>A0A4Q7LC93_9BURK</name>
<keyword evidence="4" id="KW-0282">Flagellum</keyword>
<dbReference type="RefSeq" id="WP_130483018.1">
    <property type="nucleotide sequence ID" value="NZ_SGWV01000011.1"/>
</dbReference>
<proteinExistence type="predicted"/>
<dbReference type="PANTHER" id="PTHR43384">
    <property type="entry name" value="SEPTUM SITE-DETERMINING PROTEIN MIND HOMOLOG, CHLOROPLASTIC-RELATED"/>
    <property type="match status" value="1"/>
</dbReference>
<keyword evidence="1" id="KW-0547">Nucleotide-binding</keyword>
<evidence type="ECO:0000313" key="4">
    <source>
        <dbReference type="EMBL" id="RZS51995.1"/>
    </source>
</evidence>
<dbReference type="InterPro" id="IPR050625">
    <property type="entry name" value="ParA/MinD_ATPase"/>
</dbReference>
<keyword evidence="2" id="KW-0067">ATP-binding</keyword>
<dbReference type="InterPro" id="IPR025669">
    <property type="entry name" value="AAA_dom"/>
</dbReference>
<sequence length="280" mass="29399">MTAPIPTSTPSPLAAAAASANAASRTQARITAVTSGKGGVGKTMVSANLAAALARRGERVLVIDADLGLANLDVVLNLQPRATLHDVFTGKVALEAALVEAPGGFHVLLAGSGLVEYSHLTPEVREQLVAVLAKVRPRYDRVLLDTGAGISDVVLFAVSLADEVLVIATPEPTAMADAYATIKVLAIQQGREAIQLVVNQTQRLGEGRNVAQQLQSVIDRFVQRPEGHAVRLNYVGEIPSDNSVRQSVQRRQLMVMNYPGCPAALAIAQLAGKLPALATR</sequence>
<dbReference type="InterPro" id="IPR033875">
    <property type="entry name" value="FlhG"/>
</dbReference>
<protein>
    <submittedName>
        <fullName evidence="4">Flagellar biosynthesis protein FlhG</fullName>
    </submittedName>
</protein>
<dbReference type="Pfam" id="PF13614">
    <property type="entry name" value="AAA_31"/>
    <property type="match status" value="1"/>
</dbReference>
<dbReference type="InterPro" id="IPR027417">
    <property type="entry name" value="P-loop_NTPase"/>
</dbReference>
<dbReference type="PIRSF" id="PIRSF003092">
    <property type="entry name" value="MinD"/>
    <property type="match status" value="1"/>
</dbReference>
<dbReference type="Proteomes" id="UP000293433">
    <property type="component" value="Unassembled WGS sequence"/>
</dbReference>
<evidence type="ECO:0000313" key="5">
    <source>
        <dbReference type="Proteomes" id="UP000293433"/>
    </source>
</evidence>
<keyword evidence="4" id="KW-0969">Cilium</keyword>
<evidence type="ECO:0000256" key="1">
    <source>
        <dbReference type="ARBA" id="ARBA00022741"/>
    </source>
</evidence>
<dbReference type="OrthoDB" id="9808257at2"/>
<dbReference type="GO" id="GO:0016887">
    <property type="term" value="F:ATP hydrolysis activity"/>
    <property type="evidence" value="ECO:0007669"/>
    <property type="project" value="TreeGrafter"/>
</dbReference>
<organism evidence="4 5">
    <name type="scientific">Sphaerotilus mobilis</name>
    <dbReference type="NCBI Taxonomy" id="47994"/>
    <lineage>
        <taxon>Bacteria</taxon>
        <taxon>Pseudomonadati</taxon>
        <taxon>Pseudomonadota</taxon>
        <taxon>Betaproteobacteria</taxon>
        <taxon>Burkholderiales</taxon>
        <taxon>Sphaerotilaceae</taxon>
        <taxon>Sphaerotilus</taxon>
    </lineage>
</organism>
<evidence type="ECO:0000256" key="2">
    <source>
        <dbReference type="ARBA" id="ARBA00022840"/>
    </source>
</evidence>
<accession>A0A4Q7LC93</accession>
<dbReference type="InterPro" id="IPR025501">
    <property type="entry name" value="MinD_FleN"/>
</dbReference>
<dbReference type="SUPFAM" id="SSF52540">
    <property type="entry name" value="P-loop containing nucleoside triphosphate hydrolases"/>
    <property type="match status" value="1"/>
</dbReference>
<dbReference type="GO" id="GO:0005524">
    <property type="term" value="F:ATP binding"/>
    <property type="evidence" value="ECO:0007669"/>
    <property type="project" value="UniProtKB-KW"/>
</dbReference>
<reference evidence="4 5" key="1">
    <citation type="submission" date="2019-02" db="EMBL/GenBank/DDBJ databases">
        <title>Genomic Encyclopedia of Type Strains, Phase IV (KMG-IV): sequencing the most valuable type-strain genomes for metagenomic binning, comparative biology and taxonomic classification.</title>
        <authorList>
            <person name="Goeker M."/>
        </authorList>
    </citation>
    <scope>NUCLEOTIDE SEQUENCE [LARGE SCALE GENOMIC DNA]</scope>
    <source>
        <strain evidence="4 5">DSM 10617</strain>
    </source>
</reference>
<feature type="domain" description="AAA" evidence="3">
    <location>
        <begin position="29"/>
        <end position="181"/>
    </location>
</feature>
<gene>
    <name evidence="4" type="ORF">EV685_3182</name>
</gene>
<dbReference type="AlphaFoldDB" id="A0A4Q7LC93"/>
<dbReference type="GO" id="GO:0005829">
    <property type="term" value="C:cytosol"/>
    <property type="evidence" value="ECO:0007669"/>
    <property type="project" value="TreeGrafter"/>
</dbReference>
<dbReference type="GO" id="GO:0051782">
    <property type="term" value="P:negative regulation of cell division"/>
    <property type="evidence" value="ECO:0007669"/>
    <property type="project" value="TreeGrafter"/>
</dbReference>
<evidence type="ECO:0000259" key="3">
    <source>
        <dbReference type="Pfam" id="PF13614"/>
    </source>
</evidence>
<keyword evidence="4" id="KW-0966">Cell projection</keyword>
<keyword evidence="5" id="KW-1185">Reference proteome</keyword>
<dbReference type="PANTHER" id="PTHR43384:SF4">
    <property type="entry name" value="CELLULOSE BIOSYNTHESIS PROTEIN BCSQ-RELATED"/>
    <property type="match status" value="1"/>
</dbReference>
<dbReference type="EMBL" id="SGWV01000011">
    <property type="protein sequence ID" value="RZS51995.1"/>
    <property type="molecule type" value="Genomic_DNA"/>
</dbReference>
<dbReference type="CDD" id="cd02038">
    <property type="entry name" value="FlhG-like"/>
    <property type="match status" value="1"/>
</dbReference>
<dbReference type="Gene3D" id="3.40.50.300">
    <property type="entry name" value="P-loop containing nucleotide triphosphate hydrolases"/>
    <property type="match status" value="1"/>
</dbReference>
<dbReference type="GO" id="GO:0009898">
    <property type="term" value="C:cytoplasmic side of plasma membrane"/>
    <property type="evidence" value="ECO:0007669"/>
    <property type="project" value="TreeGrafter"/>
</dbReference>